<sequence length="182" mass="20928">MVDVPKMTFIKVDGQGNPNEAPEYVRAVEWLYAVSYGLKFAVREATGRDYVVPPLEGLWWADDMTSFATGDKARWRWTLMIMVPDFATRDLYESAVEKARRKLGEPPASLRLEPYVEGPSLQILHIGRYDEEAPTLRRLHEEVMPARGLVFNGHHHEIYLSDPRKTAPEKLKTVLRQPVRPL</sequence>
<dbReference type="Pfam" id="PF06445">
    <property type="entry name" value="GyrI-like"/>
    <property type="match status" value="1"/>
</dbReference>
<keyword evidence="3" id="KW-1185">Reference proteome</keyword>
<proteinExistence type="predicted"/>
<dbReference type="OrthoDB" id="4772335at2"/>
<dbReference type="Gene3D" id="3.20.80.10">
    <property type="entry name" value="Regulatory factor, effector binding domain"/>
    <property type="match status" value="1"/>
</dbReference>
<name>A0A5B9DVD1_9HYPH</name>
<evidence type="ECO:0000313" key="3">
    <source>
        <dbReference type="Proteomes" id="UP000321062"/>
    </source>
</evidence>
<dbReference type="SUPFAM" id="SSF55136">
    <property type="entry name" value="Probable bacterial effector-binding domain"/>
    <property type="match status" value="1"/>
</dbReference>
<organism evidence="2 3">
    <name type="scientific">Paradevosia tibetensis</name>
    <dbReference type="NCBI Taxonomy" id="1447062"/>
    <lineage>
        <taxon>Bacteria</taxon>
        <taxon>Pseudomonadati</taxon>
        <taxon>Pseudomonadota</taxon>
        <taxon>Alphaproteobacteria</taxon>
        <taxon>Hyphomicrobiales</taxon>
        <taxon>Devosiaceae</taxon>
        <taxon>Paradevosia</taxon>
    </lineage>
</organism>
<dbReference type="KEGG" id="yti:FNA67_15575"/>
<accession>A0A5B9DVD1</accession>
<gene>
    <name evidence="2" type="ORF">FNA67_15575</name>
</gene>
<evidence type="ECO:0000259" key="1">
    <source>
        <dbReference type="Pfam" id="PF06445"/>
    </source>
</evidence>
<evidence type="ECO:0000313" key="2">
    <source>
        <dbReference type="EMBL" id="QEE22815.1"/>
    </source>
</evidence>
<dbReference type="Proteomes" id="UP000321062">
    <property type="component" value="Chromosome"/>
</dbReference>
<dbReference type="AlphaFoldDB" id="A0A5B9DVD1"/>
<protein>
    <recommendedName>
        <fullName evidence="1">GyrI-like small molecule binding domain-containing protein</fullName>
    </recommendedName>
</protein>
<dbReference type="EMBL" id="CP041690">
    <property type="protein sequence ID" value="QEE22815.1"/>
    <property type="molecule type" value="Genomic_DNA"/>
</dbReference>
<reference evidence="2 3" key="1">
    <citation type="journal article" date="2015" name="Int. J. Syst. Evol. Microbiol.">
        <title>Youhaiella tibetensis gen. nov., sp. nov., isolated from subsurface sediment.</title>
        <authorList>
            <person name="Wang Y.X."/>
            <person name="Huang F.Q."/>
            <person name="Nogi Y."/>
            <person name="Pang S.J."/>
            <person name="Wang P.K."/>
            <person name="Lv J."/>
        </authorList>
    </citation>
    <scope>NUCLEOTIDE SEQUENCE [LARGE SCALE GENOMIC DNA]</scope>
    <source>
        <strain evidence="3">fig4</strain>
    </source>
</reference>
<dbReference type="InterPro" id="IPR029442">
    <property type="entry name" value="GyrI-like"/>
</dbReference>
<dbReference type="InterPro" id="IPR011256">
    <property type="entry name" value="Reg_factor_effector_dom_sf"/>
</dbReference>
<feature type="domain" description="GyrI-like small molecule binding" evidence="1">
    <location>
        <begin position="2"/>
        <end position="179"/>
    </location>
</feature>